<protein>
    <recommendedName>
        <fullName evidence="1">F-box domain-containing protein</fullName>
    </recommendedName>
</protein>
<reference evidence="2" key="1">
    <citation type="journal article" date="2020" name="Stud. Mycol.">
        <title>101 Dothideomycetes genomes: a test case for predicting lifestyles and emergence of pathogens.</title>
        <authorList>
            <person name="Haridas S."/>
            <person name="Albert R."/>
            <person name="Binder M."/>
            <person name="Bloem J."/>
            <person name="Labutti K."/>
            <person name="Salamov A."/>
            <person name="Andreopoulos B."/>
            <person name="Baker S."/>
            <person name="Barry K."/>
            <person name="Bills G."/>
            <person name="Bluhm B."/>
            <person name="Cannon C."/>
            <person name="Castanera R."/>
            <person name="Culley D."/>
            <person name="Daum C."/>
            <person name="Ezra D."/>
            <person name="Gonzalez J."/>
            <person name="Henrissat B."/>
            <person name="Kuo A."/>
            <person name="Liang C."/>
            <person name="Lipzen A."/>
            <person name="Lutzoni F."/>
            <person name="Magnuson J."/>
            <person name="Mondo S."/>
            <person name="Nolan M."/>
            <person name="Ohm R."/>
            <person name="Pangilinan J."/>
            <person name="Park H.-J."/>
            <person name="Ramirez L."/>
            <person name="Alfaro M."/>
            <person name="Sun H."/>
            <person name="Tritt A."/>
            <person name="Yoshinaga Y."/>
            <person name="Zwiers L.-H."/>
            <person name="Turgeon B."/>
            <person name="Goodwin S."/>
            <person name="Spatafora J."/>
            <person name="Crous P."/>
            <person name="Grigoriev I."/>
        </authorList>
    </citation>
    <scope>NUCLEOTIDE SEQUENCE</scope>
    <source>
        <strain evidence="2">CBS 207.26</strain>
    </source>
</reference>
<dbReference type="PROSITE" id="PS50181">
    <property type="entry name" value="FBOX"/>
    <property type="match status" value="1"/>
</dbReference>
<dbReference type="Pfam" id="PF12937">
    <property type="entry name" value="F-box-like"/>
    <property type="match status" value="1"/>
</dbReference>
<sequence>MAFTNLPAELQIQIFGYLNRVDLKSIRGVCGVFRDNASPSLFERVLACARYQALGSFQKVSLHSIYQTYVKQIVYDGSVYDESFATSENRYHKQTDMYPELRDGLPWHKRARFKRYQELFREQEEMRKDGVLLQTIARALEWMPNVSSIVFSPGPRHIPLEAKLMRDLLPRNVVDVYAISRLDRFDSYIETSQHGFHHLIGAIYSANYSNIREFRVEAARKAPSNPGIEFTVFVFEFPNPLHMEAGKYFFRHLHKLQMNLSFLTPGSGTRISSGTNAIKQLSNLAIMIAQARDLRELSFHISRHSNLYKMYSYIIPPGHSIVPYLGLDLTWPNLRSLSFGGIYAVEKELVGLISRHKETLVEIEFTVCGLHSGTWANIVDEVLYNSGIDKFSLKQVNETMIDGRLFWGMSPDEMELWCYEGEMLVGPNGDRHFVGGSMLCYAIANSSRSIPPAAIRSMHNEI</sequence>
<dbReference type="Proteomes" id="UP000800200">
    <property type="component" value="Unassembled WGS sequence"/>
</dbReference>
<keyword evidence="3" id="KW-1185">Reference proteome</keyword>
<dbReference type="InterPro" id="IPR036047">
    <property type="entry name" value="F-box-like_dom_sf"/>
</dbReference>
<name>A0A6A6ED19_9PEZI</name>
<evidence type="ECO:0000259" key="1">
    <source>
        <dbReference type="PROSITE" id="PS50181"/>
    </source>
</evidence>
<organism evidence="2 3">
    <name type="scientific">Zopfia rhizophila CBS 207.26</name>
    <dbReference type="NCBI Taxonomy" id="1314779"/>
    <lineage>
        <taxon>Eukaryota</taxon>
        <taxon>Fungi</taxon>
        <taxon>Dikarya</taxon>
        <taxon>Ascomycota</taxon>
        <taxon>Pezizomycotina</taxon>
        <taxon>Dothideomycetes</taxon>
        <taxon>Dothideomycetes incertae sedis</taxon>
        <taxon>Zopfiaceae</taxon>
        <taxon>Zopfia</taxon>
    </lineage>
</organism>
<dbReference type="AlphaFoldDB" id="A0A6A6ED19"/>
<accession>A0A6A6ED19</accession>
<feature type="non-terminal residue" evidence="2">
    <location>
        <position position="1"/>
    </location>
</feature>
<dbReference type="EMBL" id="ML994620">
    <property type="protein sequence ID" value="KAF2189751.1"/>
    <property type="molecule type" value="Genomic_DNA"/>
</dbReference>
<dbReference type="InterPro" id="IPR001810">
    <property type="entry name" value="F-box_dom"/>
</dbReference>
<evidence type="ECO:0000313" key="2">
    <source>
        <dbReference type="EMBL" id="KAF2189751.1"/>
    </source>
</evidence>
<dbReference type="OrthoDB" id="10262814at2759"/>
<evidence type="ECO:0000313" key="3">
    <source>
        <dbReference type="Proteomes" id="UP000800200"/>
    </source>
</evidence>
<proteinExistence type="predicted"/>
<dbReference type="SUPFAM" id="SSF81383">
    <property type="entry name" value="F-box domain"/>
    <property type="match status" value="1"/>
</dbReference>
<gene>
    <name evidence="2" type="ORF">K469DRAFT_658895</name>
</gene>
<feature type="domain" description="F-box" evidence="1">
    <location>
        <begin position="1"/>
        <end position="45"/>
    </location>
</feature>